<keyword evidence="1" id="KW-0812">Transmembrane</keyword>
<dbReference type="PRINTS" id="PR00783">
    <property type="entry name" value="MINTRINSICP"/>
</dbReference>
<evidence type="ECO:0000256" key="1">
    <source>
        <dbReference type="SAM" id="Phobius"/>
    </source>
</evidence>
<keyword evidence="3" id="KW-1185">Reference proteome</keyword>
<protein>
    <submittedName>
        <fullName evidence="2">Uncharacterized protein</fullName>
    </submittedName>
</protein>
<evidence type="ECO:0000313" key="3">
    <source>
        <dbReference type="Proteomes" id="UP000292274"/>
    </source>
</evidence>
<feature type="transmembrane region" description="Helical" evidence="1">
    <location>
        <begin position="138"/>
        <end position="156"/>
    </location>
</feature>
<reference evidence="2 3" key="1">
    <citation type="submission" date="2019-02" db="EMBL/GenBank/DDBJ databases">
        <title>Jishengella sp. nov., isolated from a root of Zingiber montanum.</title>
        <authorList>
            <person name="Kuncharoen N."/>
            <person name="Kudo T."/>
            <person name="Masahiro Y."/>
            <person name="Ohkuma M."/>
            <person name="Tanasupawat S."/>
        </authorList>
    </citation>
    <scope>NUCLEOTIDE SEQUENCE [LARGE SCALE GENOMIC DNA]</scope>
    <source>
        <strain evidence="2 3">PLAI 1-1</strain>
    </source>
</reference>
<dbReference type="RefSeq" id="WP_131309486.1">
    <property type="nucleotide sequence ID" value="NZ_SJJR01000037.1"/>
</dbReference>
<dbReference type="AlphaFoldDB" id="A0A4R0FZH5"/>
<comment type="caution">
    <text evidence="2">The sequence shown here is derived from an EMBL/GenBank/DDBJ whole genome shotgun (WGS) entry which is preliminary data.</text>
</comment>
<feature type="transmembrane region" description="Helical" evidence="1">
    <location>
        <begin position="114"/>
        <end position="131"/>
    </location>
</feature>
<organism evidence="2 3">
    <name type="scientific">Micromonospora zingiberis</name>
    <dbReference type="NCBI Taxonomy" id="2053011"/>
    <lineage>
        <taxon>Bacteria</taxon>
        <taxon>Bacillati</taxon>
        <taxon>Actinomycetota</taxon>
        <taxon>Actinomycetes</taxon>
        <taxon>Micromonosporales</taxon>
        <taxon>Micromonosporaceae</taxon>
        <taxon>Micromonospora</taxon>
    </lineage>
</organism>
<feature type="transmembrane region" description="Helical" evidence="1">
    <location>
        <begin position="83"/>
        <end position="102"/>
    </location>
</feature>
<proteinExistence type="predicted"/>
<dbReference type="InterPro" id="IPR000425">
    <property type="entry name" value="MIP"/>
</dbReference>
<keyword evidence="1" id="KW-1133">Transmembrane helix</keyword>
<feature type="transmembrane region" description="Helical" evidence="1">
    <location>
        <begin position="168"/>
        <end position="187"/>
    </location>
</feature>
<keyword evidence="1" id="KW-0472">Membrane</keyword>
<dbReference type="GO" id="GO:0015267">
    <property type="term" value="F:channel activity"/>
    <property type="evidence" value="ECO:0007669"/>
    <property type="project" value="InterPro"/>
</dbReference>
<sequence length="199" mass="21187">MTWAMLYLRSRRVPLALAAATGGAVLIWTLWLALADERDVAPTTVVMTVVLMVVVFSVTLAGPDENLDRTASMRWPWRRAVHLLAGLLVVLVALLVTRYTGARFGPATLVVRDAAGLLGLTAICATVLGAARSWFLPLGWTTIAAMYPQAGTWGAILTWQGQPPDDTVAALTAALFALGGLIVYSLTGPARKEVSESVT</sequence>
<dbReference type="Proteomes" id="UP000292274">
    <property type="component" value="Unassembled WGS sequence"/>
</dbReference>
<dbReference type="EMBL" id="SJJR01000037">
    <property type="protein sequence ID" value="TCB88653.1"/>
    <property type="molecule type" value="Genomic_DNA"/>
</dbReference>
<evidence type="ECO:0000313" key="2">
    <source>
        <dbReference type="EMBL" id="TCB88653.1"/>
    </source>
</evidence>
<dbReference type="OrthoDB" id="3297019at2"/>
<gene>
    <name evidence="2" type="ORF">E0H26_28455</name>
</gene>
<feature type="transmembrane region" description="Helical" evidence="1">
    <location>
        <begin position="45"/>
        <end position="62"/>
    </location>
</feature>
<dbReference type="GO" id="GO:0016020">
    <property type="term" value="C:membrane"/>
    <property type="evidence" value="ECO:0007669"/>
    <property type="project" value="InterPro"/>
</dbReference>
<name>A0A4R0FZH5_9ACTN</name>
<accession>A0A4R0FZH5</accession>